<evidence type="ECO:0000313" key="1">
    <source>
        <dbReference type="EMBL" id="XDQ31866.1"/>
    </source>
</evidence>
<name>A0AB39PPP2_9ACTN</name>
<accession>A0AB39PPP2</accession>
<gene>
    <name evidence="1" type="ORF">AB5J56_09540</name>
</gene>
<organism evidence="1">
    <name type="scientific">Streptomyces sp. R21</name>
    <dbReference type="NCBI Taxonomy" id="3238627"/>
    <lineage>
        <taxon>Bacteria</taxon>
        <taxon>Bacillati</taxon>
        <taxon>Actinomycetota</taxon>
        <taxon>Actinomycetes</taxon>
        <taxon>Kitasatosporales</taxon>
        <taxon>Streptomycetaceae</taxon>
        <taxon>Streptomyces</taxon>
    </lineage>
</organism>
<proteinExistence type="predicted"/>
<reference evidence="1" key="1">
    <citation type="submission" date="2024-07" db="EMBL/GenBank/DDBJ databases">
        <authorList>
            <person name="Yu S.T."/>
        </authorList>
    </citation>
    <scope>NUCLEOTIDE SEQUENCE</scope>
    <source>
        <strain evidence="1">R21</strain>
    </source>
</reference>
<dbReference type="AlphaFoldDB" id="A0AB39PPP2"/>
<protein>
    <submittedName>
        <fullName evidence="1">Uncharacterized protein</fullName>
    </submittedName>
</protein>
<dbReference type="EMBL" id="CP163435">
    <property type="protein sequence ID" value="XDQ31866.1"/>
    <property type="molecule type" value="Genomic_DNA"/>
</dbReference>
<dbReference type="RefSeq" id="WP_369243179.1">
    <property type="nucleotide sequence ID" value="NZ_CP163435.1"/>
</dbReference>
<sequence>MPVLALLSAVFVVGFEQLVQWQYGLTGIIGLLLLTIGIKAKEPTSLLEALRAPSRTAGLAGRIAGRRRTHYIEEWASVLAGDPEHGVTLSPLRRQYYALGFVCAAVRMRLHDLLGGFWTPVDWTISTRQRSNFFIASGVGVQVVMIQLHDGLYVLCTDGLGWAAGCGIALRLLVGWLRQVRGIELAAVDRPDADDE</sequence>